<name>A0A4Y2IRQ7_ARAVE</name>
<reference evidence="1 2" key="1">
    <citation type="journal article" date="2019" name="Sci. Rep.">
        <title>Orb-weaving spider Araneus ventricosus genome elucidates the spidroin gene catalogue.</title>
        <authorList>
            <person name="Kono N."/>
            <person name="Nakamura H."/>
            <person name="Ohtoshi R."/>
            <person name="Moran D.A.P."/>
            <person name="Shinohara A."/>
            <person name="Yoshida Y."/>
            <person name="Fujiwara M."/>
            <person name="Mori M."/>
            <person name="Tomita M."/>
            <person name="Arakawa K."/>
        </authorList>
    </citation>
    <scope>NUCLEOTIDE SEQUENCE [LARGE SCALE GENOMIC DNA]</scope>
</reference>
<comment type="caution">
    <text evidence="1">The sequence shown here is derived from an EMBL/GenBank/DDBJ whole genome shotgun (WGS) entry which is preliminary data.</text>
</comment>
<dbReference type="EMBL" id="BGPR01002884">
    <property type="protein sequence ID" value="GBM80447.1"/>
    <property type="molecule type" value="Genomic_DNA"/>
</dbReference>
<evidence type="ECO:0000313" key="1">
    <source>
        <dbReference type="EMBL" id="GBM80447.1"/>
    </source>
</evidence>
<gene>
    <name evidence="1" type="ORF">AVEN_83034_1</name>
</gene>
<protein>
    <submittedName>
        <fullName evidence="1">Uncharacterized protein</fullName>
    </submittedName>
</protein>
<organism evidence="1 2">
    <name type="scientific">Araneus ventricosus</name>
    <name type="common">Orbweaver spider</name>
    <name type="synonym">Epeira ventricosa</name>
    <dbReference type="NCBI Taxonomy" id="182803"/>
    <lineage>
        <taxon>Eukaryota</taxon>
        <taxon>Metazoa</taxon>
        <taxon>Ecdysozoa</taxon>
        <taxon>Arthropoda</taxon>
        <taxon>Chelicerata</taxon>
        <taxon>Arachnida</taxon>
        <taxon>Araneae</taxon>
        <taxon>Araneomorphae</taxon>
        <taxon>Entelegynae</taxon>
        <taxon>Araneoidea</taxon>
        <taxon>Araneidae</taxon>
        <taxon>Araneus</taxon>
    </lineage>
</organism>
<accession>A0A4Y2IRQ7</accession>
<sequence length="107" mass="12230">MTRTTPELENPVQISTPAGGRLAHFMELNMQYAQCMMGLQWHWVSKQEPSGSEAGLLPLGHRGVYVEVTDIHLVYGARNGNGRATMPLYCERFANRYMLYQDLFECF</sequence>
<proteinExistence type="predicted"/>
<dbReference type="AlphaFoldDB" id="A0A4Y2IRQ7"/>
<evidence type="ECO:0000313" key="2">
    <source>
        <dbReference type="Proteomes" id="UP000499080"/>
    </source>
</evidence>
<dbReference type="Proteomes" id="UP000499080">
    <property type="component" value="Unassembled WGS sequence"/>
</dbReference>
<keyword evidence="2" id="KW-1185">Reference proteome</keyword>